<evidence type="ECO:0000256" key="1">
    <source>
        <dbReference type="SAM" id="MobiDB-lite"/>
    </source>
</evidence>
<sequence>MSKKNSVMLMAAFAAMCFLSPSLSLAQTNEPKAFSPKIKTPNTSQELSEQPEIKKSNLVREREAEEKEANDAALRASSPRQLRQHGLGVGLGQTFLMGNYGKYGDDKITADLFYSYAASYSFDLLVNAHMSEHKNDNERMKVMGLATSIKGRFVEYDNLSPYFLGGLGFYAPRAKRVNDQGKAKWSDQKVTFGANFGAGVDLRLNEHYVVGVLGQMHWPFKVQQDNQSDLKGYYFKMLITGMYLF</sequence>
<keyword evidence="2" id="KW-0732">Signal</keyword>
<dbReference type="Proteomes" id="UP001324634">
    <property type="component" value="Chromosome"/>
</dbReference>
<feature type="compositionally biased region" description="Basic and acidic residues" evidence="1">
    <location>
        <begin position="51"/>
        <end position="70"/>
    </location>
</feature>
<dbReference type="InterPro" id="IPR011250">
    <property type="entry name" value="OMP/PagP_B-barrel"/>
</dbReference>
<protein>
    <submittedName>
        <fullName evidence="3">Outer membrane beta-barrel protein</fullName>
    </submittedName>
</protein>
<name>A0AAX4HRK8_9BACT</name>
<feature type="region of interest" description="Disordered" evidence="1">
    <location>
        <begin position="30"/>
        <end position="80"/>
    </location>
</feature>
<dbReference type="Gene3D" id="2.40.160.20">
    <property type="match status" value="1"/>
</dbReference>
<organism evidence="3 4">
    <name type="scientific">Peredibacter starrii</name>
    <dbReference type="NCBI Taxonomy" id="28202"/>
    <lineage>
        <taxon>Bacteria</taxon>
        <taxon>Pseudomonadati</taxon>
        <taxon>Bdellovibrionota</taxon>
        <taxon>Bacteriovoracia</taxon>
        <taxon>Bacteriovoracales</taxon>
        <taxon>Bacteriovoracaceae</taxon>
        <taxon>Peredibacter</taxon>
    </lineage>
</organism>
<accession>A0AAX4HRK8</accession>
<dbReference type="KEGG" id="psti:SOO65_04375"/>
<keyword evidence="4" id="KW-1185">Reference proteome</keyword>
<dbReference type="RefSeq" id="WP_321397541.1">
    <property type="nucleotide sequence ID" value="NZ_CP139487.1"/>
</dbReference>
<evidence type="ECO:0000313" key="3">
    <source>
        <dbReference type="EMBL" id="WPU65974.1"/>
    </source>
</evidence>
<reference evidence="3 4" key="1">
    <citation type="submission" date="2023-11" db="EMBL/GenBank/DDBJ databases">
        <title>Peredibacter starrii A3.12.</title>
        <authorList>
            <person name="Mitchell R.J."/>
        </authorList>
    </citation>
    <scope>NUCLEOTIDE SEQUENCE [LARGE SCALE GENOMIC DNA]</scope>
    <source>
        <strain evidence="3 4">A3.12</strain>
    </source>
</reference>
<dbReference type="EMBL" id="CP139487">
    <property type="protein sequence ID" value="WPU65974.1"/>
    <property type="molecule type" value="Genomic_DNA"/>
</dbReference>
<feature type="chain" id="PRO_5043813979" evidence="2">
    <location>
        <begin position="27"/>
        <end position="245"/>
    </location>
</feature>
<evidence type="ECO:0000256" key="2">
    <source>
        <dbReference type="SAM" id="SignalP"/>
    </source>
</evidence>
<dbReference type="AlphaFoldDB" id="A0AAX4HRK8"/>
<gene>
    <name evidence="3" type="ORF">SOO65_04375</name>
</gene>
<proteinExistence type="predicted"/>
<evidence type="ECO:0000313" key="4">
    <source>
        <dbReference type="Proteomes" id="UP001324634"/>
    </source>
</evidence>
<dbReference type="SUPFAM" id="SSF56925">
    <property type="entry name" value="OMPA-like"/>
    <property type="match status" value="1"/>
</dbReference>
<feature type="signal peptide" evidence="2">
    <location>
        <begin position="1"/>
        <end position="26"/>
    </location>
</feature>